<comment type="caution">
    <text evidence="9">The sequence shown here is derived from an EMBL/GenBank/DDBJ whole genome shotgun (WGS) entry which is preliminary data.</text>
</comment>
<evidence type="ECO:0000256" key="3">
    <source>
        <dbReference type="ARBA" id="ARBA00023180"/>
    </source>
</evidence>
<dbReference type="InterPro" id="IPR017853">
    <property type="entry name" value="GH"/>
</dbReference>
<keyword evidence="5" id="KW-0961">Cell wall biogenesis/degradation</keyword>
<evidence type="ECO:0000256" key="1">
    <source>
        <dbReference type="ARBA" id="ARBA00005641"/>
    </source>
</evidence>
<dbReference type="GO" id="GO:0009251">
    <property type="term" value="P:glucan catabolic process"/>
    <property type="evidence" value="ECO:0007669"/>
    <property type="project" value="TreeGrafter"/>
</dbReference>
<dbReference type="InterPro" id="IPR050386">
    <property type="entry name" value="Glycosyl_hydrolase_5"/>
</dbReference>
<evidence type="ECO:0000313" key="10">
    <source>
        <dbReference type="Proteomes" id="UP001175353"/>
    </source>
</evidence>
<dbReference type="SUPFAM" id="SSF51445">
    <property type="entry name" value="(Trans)glycosidases"/>
    <property type="match status" value="1"/>
</dbReference>
<gene>
    <name evidence="9" type="ORF">LTR91_016534</name>
</gene>
<keyword evidence="3" id="KW-0325">Glycoprotein</keyword>
<dbReference type="GO" id="GO:0071555">
    <property type="term" value="P:cell wall organization"/>
    <property type="evidence" value="ECO:0007669"/>
    <property type="project" value="UniProtKB-KW"/>
</dbReference>
<evidence type="ECO:0000256" key="2">
    <source>
        <dbReference type="ARBA" id="ARBA00022801"/>
    </source>
</evidence>
<keyword evidence="2" id="KW-0378">Hydrolase</keyword>
<dbReference type="GO" id="GO:0005576">
    <property type="term" value="C:extracellular region"/>
    <property type="evidence" value="ECO:0007669"/>
    <property type="project" value="TreeGrafter"/>
</dbReference>
<keyword evidence="10" id="KW-1185">Reference proteome</keyword>
<accession>A0AAN6K7T8</accession>
<comment type="catalytic activity">
    <reaction evidence="6">
        <text>Successive hydrolysis of beta-D-glucose units from the non-reducing ends of (1-&gt;3)-beta-D-glucans, releasing alpha-glucose.</text>
        <dbReference type="EC" id="3.2.1.58"/>
    </reaction>
</comment>
<keyword evidence="4" id="KW-0326">Glycosidase</keyword>
<feature type="signal peptide" evidence="8">
    <location>
        <begin position="1"/>
        <end position="18"/>
    </location>
</feature>
<evidence type="ECO:0000256" key="4">
    <source>
        <dbReference type="ARBA" id="ARBA00023295"/>
    </source>
</evidence>
<dbReference type="EMBL" id="JAUJLE010000202">
    <property type="protein sequence ID" value="KAK0968950.1"/>
    <property type="molecule type" value="Genomic_DNA"/>
</dbReference>
<dbReference type="PANTHER" id="PTHR31297:SF34">
    <property type="entry name" value="GLUCAN 1,3-BETA-GLUCOSIDASE 2"/>
    <property type="match status" value="1"/>
</dbReference>
<keyword evidence="8" id="KW-0732">Signal</keyword>
<evidence type="ECO:0000256" key="8">
    <source>
        <dbReference type="SAM" id="SignalP"/>
    </source>
</evidence>
<evidence type="ECO:0000256" key="6">
    <source>
        <dbReference type="ARBA" id="ARBA00036824"/>
    </source>
</evidence>
<protein>
    <recommendedName>
        <fullName evidence="7">glucan 1,3-beta-glucosidase</fullName>
        <ecNumber evidence="7">3.2.1.58</ecNumber>
    </recommendedName>
</protein>
<evidence type="ECO:0000256" key="5">
    <source>
        <dbReference type="ARBA" id="ARBA00023316"/>
    </source>
</evidence>
<evidence type="ECO:0000256" key="7">
    <source>
        <dbReference type="ARBA" id="ARBA00038929"/>
    </source>
</evidence>
<evidence type="ECO:0000313" key="9">
    <source>
        <dbReference type="EMBL" id="KAK0968950.1"/>
    </source>
</evidence>
<organism evidence="9 10">
    <name type="scientific">Friedmanniomyces endolithicus</name>
    <dbReference type="NCBI Taxonomy" id="329885"/>
    <lineage>
        <taxon>Eukaryota</taxon>
        <taxon>Fungi</taxon>
        <taxon>Dikarya</taxon>
        <taxon>Ascomycota</taxon>
        <taxon>Pezizomycotina</taxon>
        <taxon>Dothideomycetes</taxon>
        <taxon>Dothideomycetidae</taxon>
        <taxon>Mycosphaerellales</taxon>
        <taxon>Teratosphaeriaceae</taxon>
        <taxon>Friedmanniomyces</taxon>
    </lineage>
</organism>
<dbReference type="GO" id="GO:0009986">
    <property type="term" value="C:cell surface"/>
    <property type="evidence" value="ECO:0007669"/>
    <property type="project" value="TreeGrafter"/>
</dbReference>
<sequence>MRASAFTLLAGAAAGASANIVRGVNLGGWLVTEPWMTPSLFNSTNTADEWHLCNALGKQECLKTLENHWS</sequence>
<dbReference type="PANTHER" id="PTHR31297">
    <property type="entry name" value="GLUCAN ENDO-1,6-BETA-GLUCOSIDASE B"/>
    <property type="match status" value="1"/>
</dbReference>
<comment type="similarity">
    <text evidence="1">Belongs to the glycosyl hydrolase 5 (cellulase A) family.</text>
</comment>
<dbReference type="EC" id="3.2.1.58" evidence="7"/>
<dbReference type="AlphaFoldDB" id="A0AAN6K7T8"/>
<name>A0AAN6K7T8_9PEZI</name>
<proteinExistence type="inferred from homology"/>
<dbReference type="Gene3D" id="3.20.20.80">
    <property type="entry name" value="Glycosidases"/>
    <property type="match status" value="1"/>
</dbReference>
<dbReference type="GO" id="GO:0004338">
    <property type="term" value="F:glucan exo-1,3-beta-glucosidase activity"/>
    <property type="evidence" value="ECO:0007669"/>
    <property type="project" value="UniProtKB-EC"/>
</dbReference>
<reference evidence="9" key="1">
    <citation type="submission" date="2023-06" db="EMBL/GenBank/DDBJ databases">
        <title>Black Yeasts Isolated from many extreme environments.</title>
        <authorList>
            <person name="Coleine C."/>
            <person name="Stajich J.E."/>
            <person name="Selbmann L."/>
        </authorList>
    </citation>
    <scope>NUCLEOTIDE SEQUENCE</scope>
    <source>
        <strain evidence="9">CCFEE 5200</strain>
    </source>
</reference>
<dbReference type="Proteomes" id="UP001175353">
    <property type="component" value="Unassembled WGS sequence"/>
</dbReference>
<feature type="chain" id="PRO_5043008304" description="glucan 1,3-beta-glucosidase" evidence="8">
    <location>
        <begin position="19"/>
        <end position="70"/>
    </location>
</feature>